<organism evidence="1 2">
    <name type="scientific">Prorocentrum cordatum</name>
    <dbReference type="NCBI Taxonomy" id="2364126"/>
    <lineage>
        <taxon>Eukaryota</taxon>
        <taxon>Sar</taxon>
        <taxon>Alveolata</taxon>
        <taxon>Dinophyceae</taxon>
        <taxon>Prorocentrales</taxon>
        <taxon>Prorocentraceae</taxon>
        <taxon>Prorocentrum</taxon>
    </lineage>
</organism>
<dbReference type="Proteomes" id="UP001189429">
    <property type="component" value="Unassembled WGS sequence"/>
</dbReference>
<evidence type="ECO:0000313" key="2">
    <source>
        <dbReference type="Proteomes" id="UP001189429"/>
    </source>
</evidence>
<gene>
    <name evidence="1" type="ORF">PCOR1329_LOCUS74848</name>
</gene>
<proteinExistence type="predicted"/>
<protein>
    <submittedName>
        <fullName evidence="1">Uncharacterized protein</fullName>
    </submittedName>
</protein>
<keyword evidence="2" id="KW-1185">Reference proteome</keyword>
<sequence>MVSSTAFGPSTVVVNEVIFGTAADALAKLIDGMPVHLPLFLRAANELDMECDSDPLIVQVTDAAKAADLKRFAIGTLRQAQIDADHSSIVFGAVGSAGVSA</sequence>
<feature type="non-terminal residue" evidence="1">
    <location>
        <position position="101"/>
    </location>
</feature>
<evidence type="ECO:0000313" key="1">
    <source>
        <dbReference type="EMBL" id="CAK0896359.1"/>
    </source>
</evidence>
<comment type="caution">
    <text evidence="1">The sequence shown here is derived from an EMBL/GenBank/DDBJ whole genome shotgun (WGS) entry which is preliminary data.</text>
</comment>
<name>A0ABN9XA16_9DINO</name>
<reference evidence="1" key="1">
    <citation type="submission" date="2023-10" db="EMBL/GenBank/DDBJ databases">
        <authorList>
            <person name="Chen Y."/>
            <person name="Shah S."/>
            <person name="Dougan E. K."/>
            <person name="Thang M."/>
            <person name="Chan C."/>
        </authorList>
    </citation>
    <scope>NUCLEOTIDE SEQUENCE [LARGE SCALE GENOMIC DNA]</scope>
</reference>
<accession>A0ABN9XA16</accession>
<dbReference type="EMBL" id="CAUYUJ010020175">
    <property type="protein sequence ID" value="CAK0896359.1"/>
    <property type="molecule type" value="Genomic_DNA"/>
</dbReference>